<dbReference type="RefSeq" id="WP_168140299.1">
    <property type="nucleotide sequence ID" value="NZ_CP038797.1"/>
</dbReference>
<dbReference type="EMBL" id="CP038797">
    <property type="protein sequence ID" value="QIV79507.1"/>
    <property type="molecule type" value="Genomic_DNA"/>
</dbReference>
<accession>A0A6H0S0D5</accession>
<dbReference type="KEGG" id="mfre:EXE63_00185"/>
<name>A0A6H0S0D5_9MYCO</name>
<protein>
    <submittedName>
        <fullName evidence="2">DUF4192 domain-containing protein</fullName>
    </submittedName>
</protein>
<evidence type="ECO:0000313" key="2">
    <source>
        <dbReference type="EMBL" id="QIV79507.1"/>
    </source>
</evidence>
<organism evidence="2 3">
    <name type="scientific">Mycolicibacterium frederiksbergense</name>
    <dbReference type="NCBI Taxonomy" id="117567"/>
    <lineage>
        <taxon>Bacteria</taxon>
        <taxon>Bacillati</taxon>
        <taxon>Actinomycetota</taxon>
        <taxon>Actinomycetes</taxon>
        <taxon>Mycobacteriales</taxon>
        <taxon>Mycobacteriaceae</taxon>
        <taxon>Mycolicibacterium</taxon>
    </lineage>
</organism>
<gene>
    <name evidence="2" type="ORF">EXE63_00185</name>
</gene>
<evidence type="ECO:0000313" key="3">
    <source>
        <dbReference type="Proteomes" id="UP000501849"/>
    </source>
</evidence>
<keyword evidence="2" id="KW-0614">Plasmid</keyword>
<proteinExistence type="predicted"/>
<keyword evidence="3" id="KW-1185">Reference proteome</keyword>
<feature type="compositionally biased region" description="Low complexity" evidence="1">
    <location>
        <begin position="166"/>
        <end position="179"/>
    </location>
</feature>
<evidence type="ECO:0000256" key="1">
    <source>
        <dbReference type="SAM" id="MobiDB-lite"/>
    </source>
</evidence>
<dbReference type="InterPro" id="IPR025447">
    <property type="entry name" value="DUF4192"/>
</dbReference>
<dbReference type="AlphaFoldDB" id="A0A6H0S0D5"/>
<sequence length="327" mass="34149">MLDITAPNSLIAAIPFVLGFRPENSMLVVTVADKVLGAVMRVDLDGDTAEYTGRLAIAAASQGADEAVVVVVDAHGEDRSHTELIDTFTDALTIRGVRLLGAFVVDEITAGGRWHCPDGCGAGGALDDPATSVLAAAAVLDGRRVYANRREMQSLVTRDSRRSEAVRAASSPASAPGDPRAAVDYVMDAARCLAEGQAPGDDRLACVAGALLDKEVRDMLLAFALTSDSGAAETFWAMLARSLPAPSRVEALTLLAAYTYIRGDGVMAGIALTAALEEDAAHVLASMLDTALESGMQPDKIKALAELGYRLAREAGIELPAQLENTV</sequence>
<dbReference type="Proteomes" id="UP000501849">
    <property type="component" value="Plasmid unnamed1"/>
</dbReference>
<geneLocation type="plasmid" evidence="2 3">
    <name>unnamed1</name>
</geneLocation>
<dbReference type="Pfam" id="PF13830">
    <property type="entry name" value="DUF4192"/>
    <property type="match status" value="1"/>
</dbReference>
<reference evidence="2 3" key="1">
    <citation type="submission" date="2019-04" db="EMBL/GenBank/DDBJ databases">
        <title>Draft, Whole-Genome Sequence of the Anthracene-degrading Mycobacterium frederiksbergense LB501T, Isolated from a Polycyclic Aromatic Hydrocarbon (PAH)-Contaminated Soil.</title>
        <authorList>
            <person name="Augelletti F."/>
        </authorList>
    </citation>
    <scope>NUCLEOTIDE SEQUENCE [LARGE SCALE GENOMIC DNA]</scope>
    <source>
        <strain evidence="2 3">LB 501T</strain>
        <plasmid evidence="2 3">unnamed1</plasmid>
    </source>
</reference>
<feature type="region of interest" description="Disordered" evidence="1">
    <location>
        <begin position="157"/>
        <end position="179"/>
    </location>
</feature>